<dbReference type="Proteomes" id="UP000655410">
    <property type="component" value="Unassembled WGS sequence"/>
</dbReference>
<accession>A0ABQ2NCD5</accession>
<dbReference type="EMBL" id="BMNI01000009">
    <property type="protein sequence ID" value="GGO92629.1"/>
    <property type="molecule type" value="Genomic_DNA"/>
</dbReference>
<feature type="transmembrane region" description="Helical" evidence="1">
    <location>
        <begin position="22"/>
        <end position="43"/>
    </location>
</feature>
<sequence>MSAAGESREATPRRGQPVAEKISPWPFVGMAGMACTFFLNAASGLLVPPWAVAVLLALWGGLLLLGFRWWTPHPRRVALLPVVSVLLWFGLVNLGALLFHWTA</sequence>
<dbReference type="RefSeq" id="WP_188784788.1">
    <property type="nucleotide sequence ID" value="NZ_BMNI01000009.1"/>
</dbReference>
<feature type="transmembrane region" description="Helical" evidence="1">
    <location>
        <begin position="77"/>
        <end position="101"/>
    </location>
</feature>
<evidence type="ECO:0000313" key="2">
    <source>
        <dbReference type="EMBL" id="GGO92629.1"/>
    </source>
</evidence>
<evidence type="ECO:0000313" key="3">
    <source>
        <dbReference type="Proteomes" id="UP000655410"/>
    </source>
</evidence>
<proteinExistence type="predicted"/>
<name>A0ABQ2NCD5_9ACTN</name>
<reference evidence="3" key="1">
    <citation type="journal article" date="2019" name="Int. J. Syst. Evol. Microbiol.">
        <title>The Global Catalogue of Microorganisms (GCM) 10K type strain sequencing project: providing services to taxonomists for standard genome sequencing and annotation.</title>
        <authorList>
            <consortium name="The Broad Institute Genomics Platform"/>
            <consortium name="The Broad Institute Genome Sequencing Center for Infectious Disease"/>
            <person name="Wu L."/>
            <person name="Ma J."/>
        </authorList>
    </citation>
    <scope>NUCLEOTIDE SEQUENCE [LARGE SCALE GENOMIC DNA]</scope>
    <source>
        <strain evidence="3">CGMCC 4.7371</strain>
    </source>
</reference>
<gene>
    <name evidence="2" type="ORF">GCM10011584_29460</name>
</gene>
<organism evidence="2 3">
    <name type="scientific">Nocardioides phosphati</name>
    <dbReference type="NCBI Taxonomy" id="1867775"/>
    <lineage>
        <taxon>Bacteria</taxon>
        <taxon>Bacillati</taxon>
        <taxon>Actinomycetota</taxon>
        <taxon>Actinomycetes</taxon>
        <taxon>Propionibacteriales</taxon>
        <taxon>Nocardioidaceae</taxon>
        <taxon>Nocardioides</taxon>
    </lineage>
</organism>
<protein>
    <recommendedName>
        <fullName evidence="4">DUF4175 domain-containing protein</fullName>
    </recommendedName>
</protein>
<keyword evidence="1" id="KW-0812">Transmembrane</keyword>
<keyword evidence="3" id="KW-1185">Reference proteome</keyword>
<comment type="caution">
    <text evidence="2">The sequence shown here is derived from an EMBL/GenBank/DDBJ whole genome shotgun (WGS) entry which is preliminary data.</text>
</comment>
<evidence type="ECO:0008006" key="4">
    <source>
        <dbReference type="Google" id="ProtNLM"/>
    </source>
</evidence>
<feature type="transmembrane region" description="Helical" evidence="1">
    <location>
        <begin position="49"/>
        <end position="70"/>
    </location>
</feature>
<keyword evidence="1" id="KW-1133">Transmembrane helix</keyword>
<evidence type="ECO:0000256" key="1">
    <source>
        <dbReference type="SAM" id="Phobius"/>
    </source>
</evidence>
<keyword evidence="1" id="KW-0472">Membrane</keyword>